<keyword evidence="2" id="KW-1185">Reference proteome</keyword>
<gene>
    <name evidence="1" type="ORF">Ctob_002563</name>
</gene>
<comment type="caution">
    <text evidence="1">The sequence shown here is derived from an EMBL/GenBank/DDBJ whole genome shotgun (WGS) entry which is preliminary data.</text>
</comment>
<organism evidence="1 2">
    <name type="scientific">Chrysochromulina tobinii</name>
    <dbReference type="NCBI Taxonomy" id="1460289"/>
    <lineage>
        <taxon>Eukaryota</taxon>
        <taxon>Haptista</taxon>
        <taxon>Haptophyta</taxon>
        <taxon>Prymnesiophyceae</taxon>
        <taxon>Prymnesiales</taxon>
        <taxon>Chrysochromulinaceae</taxon>
        <taxon>Chrysochromulina</taxon>
    </lineage>
</organism>
<dbReference type="SUPFAM" id="SSF53474">
    <property type="entry name" value="alpha/beta-Hydrolases"/>
    <property type="match status" value="1"/>
</dbReference>
<dbReference type="Gene3D" id="3.40.50.1820">
    <property type="entry name" value="alpha/beta hydrolase"/>
    <property type="match status" value="1"/>
</dbReference>
<dbReference type="Proteomes" id="UP000037460">
    <property type="component" value="Unassembled WGS sequence"/>
</dbReference>
<sequence length="143" mass="15176">MRWAELAPAQSAPPDGFVGVEGIYNASLWDAYDEAHFKGRFSCPTRQAFGEPAENPDWRANSPTAVAAQAAPVGPCMLLHSPGDDYVQVQEAVALYEVLKPAPGGVPHRIDIAGGCVQGEHEDVLEGASAQSLARCMAQMVLT</sequence>
<evidence type="ECO:0000313" key="1">
    <source>
        <dbReference type="EMBL" id="KOO22088.1"/>
    </source>
</evidence>
<protein>
    <submittedName>
        <fullName evidence="1">Uncharacterized protein</fullName>
    </submittedName>
</protein>
<reference evidence="2" key="1">
    <citation type="journal article" date="2015" name="PLoS Genet.">
        <title>Genome Sequence and Transcriptome Analyses of Chrysochromulina tobin: Metabolic Tools for Enhanced Algal Fitness in the Prominent Order Prymnesiales (Haptophyceae).</title>
        <authorList>
            <person name="Hovde B.T."/>
            <person name="Deodato C.R."/>
            <person name="Hunsperger H.M."/>
            <person name="Ryken S.A."/>
            <person name="Yost W."/>
            <person name="Jha R.K."/>
            <person name="Patterson J."/>
            <person name="Monnat R.J. Jr."/>
            <person name="Barlow S.B."/>
            <person name="Starkenburg S.R."/>
            <person name="Cattolico R.A."/>
        </authorList>
    </citation>
    <scope>NUCLEOTIDE SEQUENCE</scope>
    <source>
        <strain evidence="2">CCMP291</strain>
    </source>
</reference>
<proteinExistence type="predicted"/>
<dbReference type="InterPro" id="IPR029058">
    <property type="entry name" value="AB_hydrolase_fold"/>
</dbReference>
<dbReference type="AlphaFoldDB" id="A0A0M0J783"/>
<accession>A0A0M0J783</accession>
<evidence type="ECO:0000313" key="2">
    <source>
        <dbReference type="Proteomes" id="UP000037460"/>
    </source>
</evidence>
<name>A0A0M0J783_9EUKA</name>
<dbReference type="EMBL" id="JWZX01003311">
    <property type="protein sequence ID" value="KOO22088.1"/>
    <property type="molecule type" value="Genomic_DNA"/>
</dbReference>